<dbReference type="Pfam" id="PF00467">
    <property type="entry name" value="KOW"/>
    <property type="match status" value="1"/>
</dbReference>
<dbReference type="GO" id="GO:0003723">
    <property type="term" value="F:RNA binding"/>
    <property type="evidence" value="ECO:0007669"/>
    <property type="project" value="InterPro"/>
</dbReference>
<dbReference type="EMBL" id="AMCI01003564">
    <property type="protein sequence ID" value="EJX00010.1"/>
    <property type="molecule type" value="Genomic_DNA"/>
</dbReference>
<evidence type="ECO:0000256" key="2">
    <source>
        <dbReference type="ARBA" id="ARBA00022980"/>
    </source>
</evidence>
<reference evidence="5" key="1">
    <citation type="journal article" date="2012" name="PLoS ONE">
        <title>Gene sets for utilization of primary and secondary nutrition supplies in the distal gut of endangered iberian lynx.</title>
        <authorList>
            <person name="Alcaide M."/>
            <person name="Messina E."/>
            <person name="Richter M."/>
            <person name="Bargiela R."/>
            <person name="Peplies J."/>
            <person name="Huws S.A."/>
            <person name="Newbold C.J."/>
            <person name="Golyshin P.N."/>
            <person name="Simon M.A."/>
            <person name="Lopez G."/>
            <person name="Yakimov M.M."/>
            <person name="Ferrer M."/>
        </authorList>
    </citation>
    <scope>NUCLEOTIDE SEQUENCE</scope>
</reference>
<comment type="similarity">
    <text evidence="1">Belongs to the universal ribosomal protein uL24 family.</text>
</comment>
<dbReference type="SUPFAM" id="SSF50104">
    <property type="entry name" value="Translation proteins SH3-like domain"/>
    <property type="match status" value="1"/>
</dbReference>
<organism evidence="5">
    <name type="scientific">gut metagenome</name>
    <dbReference type="NCBI Taxonomy" id="749906"/>
    <lineage>
        <taxon>unclassified sequences</taxon>
        <taxon>metagenomes</taxon>
        <taxon>organismal metagenomes</taxon>
    </lineage>
</organism>
<dbReference type="CDD" id="cd06089">
    <property type="entry name" value="KOW_RPL26"/>
    <property type="match status" value="1"/>
</dbReference>
<dbReference type="InterPro" id="IPR005824">
    <property type="entry name" value="KOW"/>
</dbReference>
<dbReference type="InterPro" id="IPR014722">
    <property type="entry name" value="Rib_uL2_dom2"/>
</dbReference>
<dbReference type="GO" id="GO:1990904">
    <property type="term" value="C:ribonucleoprotein complex"/>
    <property type="evidence" value="ECO:0007669"/>
    <property type="project" value="UniProtKB-KW"/>
</dbReference>
<protein>
    <submittedName>
        <fullName evidence="5">Ribosomal protein L24</fullName>
    </submittedName>
</protein>
<feature type="non-terminal residue" evidence="5">
    <location>
        <position position="35"/>
    </location>
</feature>
<sequence length="35" mass="3845">MKIKTGDEVKVITGHYKGTVSTVLAVFPKENKIIV</sequence>
<evidence type="ECO:0000259" key="4">
    <source>
        <dbReference type="Pfam" id="PF00467"/>
    </source>
</evidence>
<comment type="caution">
    <text evidence="5">The sequence shown here is derived from an EMBL/GenBank/DDBJ whole genome shotgun (WGS) entry which is preliminary data.</text>
</comment>
<evidence type="ECO:0000256" key="1">
    <source>
        <dbReference type="ARBA" id="ARBA00010618"/>
    </source>
</evidence>
<gene>
    <name evidence="5" type="ORF">EVA_11882</name>
</gene>
<dbReference type="Gene3D" id="2.30.30.30">
    <property type="match status" value="1"/>
</dbReference>
<name>J9GK40_9ZZZZ</name>
<evidence type="ECO:0000313" key="5">
    <source>
        <dbReference type="EMBL" id="EJX00010.1"/>
    </source>
</evidence>
<dbReference type="GO" id="GO:0005840">
    <property type="term" value="C:ribosome"/>
    <property type="evidence" value="ECO:0007669"/>
    <property type="project" value="UniProtKB-KW"/>
</dbReference>
<evidence type="ECO:0000256" key="3">
    <source>
        <dbReference type="ARBA" id="ARBA00023274"/>
    </source>
</evidence>
<accession>J9GK40</accession>
<dbReference type="AlphaFoldDB" id="J9GK40"/>
<dbReference type="InterPro" id="IPR041988">
    <property type="entry name" value="Ribosomal_uL24_KOW"/>
</dbReference>
<feature type="domain" description="KOW" evidence="4">
    <location>
        <begin position="6"/>
        <end position="35"/>
    </location>
</feature>
<keyword evidence="2 5" id="KW-0689">Ribosomal protein</keyword>
<dbReference type="InterPro" id="IPR008991">
    <property type="entry name" value="Translation_prot_SH3-like_sf"/>
</dbReference>
<keyword evidence="3" id="KW-0687">Ribonucleoprotein</keyword>
<proteinExistence type="inferred from homology"/>